<dbReference type="AlphaFoldDB" id="A0A839F476"/>
<dbReference type="Gene3D" id="3.40.50.150">
    <property type="entry name" value="Vaccinia Virus protein VP39"/>
    <property type="match status" value="1"/>
</dbReference>
<gene>
    <name evidence="2" type="ORF">FHW12_002571</name>
</gene>
<dbReference type="Proteomes" id="UP000550401">
    <property type="component" value="Unassembled WGS sequence"/>
</dbReference>
<protein>
    <submittedName>
        <fullName evidence="2">SAM-dependent methyltransferase</fullName>
    </submittedName>
</protein>
<comment type="caution">
    <text evidence="2">The sequence shown here is derived from an EMBL/GenBank/DDBJ whole genome shotgun (WGS) entry which is preliminary data.</text>
</comment>
<name>A0A839F476_9GAMM</name>
<dbReference type="SUPFAM" id="SSF53335">
    <property type="entry name" value="S-adenosyl-L-methionine-dependent methyltransferases"/>
    <property type="match status" value="1"/>
</dbReference>
<keyword evidence="2" id="KW-0808">Transferase</keyword>
<accession>A0A839F476</accession>
<evidence type="ECO:0000313" key="2">
    <source>
        <dbReference type="EMBL" id="MBA8888338.1"/>
    </source>
</evidence>
<dbReference type="Pfam" id="PF13649">
    <property type="entry name" value="Methyltransf_25"/>
    <property type="match status" value="1"/>
</dbReference>
<dbReference type="InterPro" id="IPR029063">
    <property type="entry name" value="SAM-dependent_MTases_sf"/>
</dbReference>
<keyword evidence="2" id="KW-0489">Methyltransferase</keyword>
<sequence length="372" mass="42652">MTAIDRLVRWLRPIARRLPEWIKRPLRGWYYRRPSALRFGDRTYRARFTEETATFSEQAQVHDLPAIFHYWSNRHLRPQLERFGFANPDEFFANYLAAAHADARAANRHARFASLGCGNCDTEVRVAAMLVARGMDAFTIDCVDINDAMLARGRELAAAAGVSAQIDAVRGDFNDWRPVARYDAILANQSLHHVVNLEGLFDAIDAPLQPDGRFVASDMIGRNGHMRWPEALAIVHEYWRELPRAYRRNVQLRRHEEQFENWDCSISGFEGIRAQDILPLLLARFDFELFVGYGNLIDPFIDRSFGPHFDAGAPWDRDFIDRVHARDEADMLAGRITPTHMMAVMRHRPYAGPYLHRDGLPAHACTRPSAAT</sequence>
<evidence type="ECO:0000313" key="3">
    <source>
        <dbReference type="Proteomes" id="UP000550401"/>
    </source>
</evidence>
<dbReference type="InterPro" id="IPR041698">
    <property type="entry name" value="Methyltransf_25"/>
</dbReference>
<dbReference type="GO" id="GO:0008168">
    <property type="term" value="F:methyltransferase activity"/>
    <property type="evidence" value="ECO:0007669"/>
    <property type="project" value="UniProtKB-KW"/>
</dbReference>
<keyword evidence="3" id="KW-1185">Reference proteome</keyword>
<dbReference type="RefSeq" id="WP_182531405.1">
    <property type="nucleotide sequence ID" value="NZ_JACGXL010000004.1"/>
</dbReference>
<dbReference type="GO" id="GO:0032259">
    <property type="term" value="P:methylation"/>
    <property type="evidence" value="ECO:0007669"/>
    <property type="project" value="UniProtKB-KW"/>
</dbReference>
<dbReference type="EMBL" id="JACGXL010000004">
    <property type="protein sequence ID" value="MBA8888338.1"/>
    <property type="molecule type" value="Genomic_DNA"/>
</dbReference>
<feature type="domain" description="Methyltransferase" evidence="1">
    <location>
        <begin position="115"/>
        <end position="212"/>
    </location>
</feature>
<proteinExistence type="predicted"/>
<dbReference type="CDD" id="cd02440">
    <property type="entry name" value="AdoMet_MTases"/>
    <property type="match status" value="1"/>
</dbReference>
<reference evidence="2 3" key="1">
    <citation type="submission" date="2020-07" db="EMBL/GenBank/DDBJ databases">
        <title>Genomic Encyclopedia of Type Strains, Phase IV (KMG-V): Genome sequencing to study the core and pangenomes of soil and plant-associated prokaryotes.</title>
        <authorList>
            <person name="Whitman W."/>
        </authorList>
    </citation>
    <scope>NUCLEOTIDE SEQUENCE [LARGE SCALE GENOMIC DNA]</scope>
    <source>
        <strain evidence="2 3">RH2WT43</strain>
    </source>
</reference>
<organism evidence="2 3">
    <name type="scientific">Dokdonella fugitiva</name>
    <dbReference type="NCBI Taxonomy" id="328517"/>
    <lineage>
        <taxon>Bacteria</taxon>
        <taxon>Pseudomonadati</taxon>
        <taxon>Pseudomonadota</taxon>
        <taxon>Gammaproteobacteria</taxon>
        <taxon>Lysobacterales</taxon>
        <taxon>Rhodanobacteraceae</taxon>
        <taxon>Dokdonella</taxon>
    </lineage>
</organism>
<evidence type="ECO:0000259" key="1">
    <source>
        <dbReference type="Pfam" id="PF13649"/>
    </source>
</evidence>